<name>A6G266_9BACT</name>
<dbReference type="CDD" id="cd06503">
    <property type="entry name" value="ATP-synt_Fo_b"/>
    <property type="match status" value="1"/>
</dbReference>
<evidence type="ECO:0000256" key="4">
    <source>
        <dbReference type="ARBA" id="ARBA00022692"/>
    </source>
</evidence>
<comment type="caution">
    <text evidence="17">The sequence shown here is derived from an EMBL/GenBank/DDBJ whole genome shotgun (WGS) entry which is preliminary data.</text>
</comment>
<feature type="signal peptide" evidence="16">
    <location>
        <begin position="1"/>
        <end position="26"/>
    </location>
</feature>
<keyword evidence="13" id="KW-1003">Cell membrane</keyword>
<comment type="subcellular location">
    <subcellularLocation>
        <location evidence="13">Cell membrane</location>
        <topology evidence="13">Single-pass membrane protein</topology>
    </subcellularLocation>
    <subcellularLocation>
        <location evidence="12">Endomembrane system</location>
        <topology evidence="12">Single-pass membrane protein</topology>
    </subcellularLocation>
</comment>
<evidence type="ECO:0000256" key="10">
    <source>
        <dbReference type="ARBA" id="ARBA00025198"/>
    </source>
</evidence>
<feature type="coiled-coil region" evidence="15">
    <location>
        <begin position="104"/>
        <end position="195"/>
    </location>
</feature>
<evidence type="ECO:0000256" key="16">
    <source>
        <dbReference type="SAM" id="SignalP"/>
    </source>
</evidence>
<dbReference type="PANTHER" id="PTHR33445:SF2">
    <property type="entry name" value="ATP SYNTHASE SUBUNIT B', CHLOROPLASTIC"/>
    <property type="match status" value="1"/>
</dbReference>
<evidence type="ECO:0000256" key="2">
    <source>
        <dbReference type="ARBA" id="ARBA00022448"/>
    </source>
</evidence>
<keyword evidence="4 13" id="KW-0812">Transmembrane</keyword>
<evidence type="ECO:0000256" key="6">
    <source>
        <dbReference type="ARBA" id="ARBA00022989"/>
    </source>
</evidence>
<evidence type="ECO:0000256" key="8">
    <source>
        <dbReference type="ARBA" id="ARBA00023136"/>
    </source>
</evidence>
<dbReference type="InterPro" id="IPR050059">
    <property type="entry name" value="ATP_synthase_B_chain"/>
</dbReference>
<evidence type="ECO:0000256" key="12">
    <source>
        <dbReference type="ARBA" id="ARBA00037847"/>
    </source>
</evidence>
<evidence type="ECO:0000313" key="18">
    <source>
        <dbReference type="Proteomes" id="UP000005801"/>
    </source>
</evidence>
<comment type="function">
    <text evidence="10 13">F(1)F(0) ATP synthase produces ATP from ADP in the presence of a proton or sodium gradient. F-type ATPases consist of two structural domains, F(1) containing the extramembraneous catalytic core and F(0) containing the membrane proton channel, linked together by a central stalk and a peripheral stalk. During catalysis, ATP synthesis in the catalytic domain of F(1) is coupled via a rotary mechanism of the central stalk subunits to proton translocation.</text>
</comment>
<evidence type="ECO:0000256" key="1">
    <source>
        <dbReference type="ARBA" id="ARBA00005513"/>
    </source>
</evidence>
<evidence type="ECO:0000256" key="3">
    <source>
        <dbReference type="ARBA" id="ARBA00022547"/>
    </source>
</evidence>
<dbReference type="GO" id="GO:0046961">
    <property type="term" value="F:proton-transporting ATPase activity, rotational mechanism"/>
    <property type="evidence" value="ECO:0007669"/>
    <property type="project" value="TreeGrafter"/>
</dbReference>
<dbReference type="GO" id="GO:0046933">
    <property type="term" value="F:proton-transporting ATP synthase activity, rotational mechanism"/>
    <property type="evidence" value="ECO:0007669"/>
    <property type="project" value="UniProtKB-UniRule"/>
</dbReference>
<evidence type="ECO:0000256" key="13">
    <source>
        <dbReference type="HAMAP-Rule" id="MF_01398"/>
    </source>
</evidence>
<keyword evidence="3 13" id="KW-0138">CF(0)</keyword>
<dbReference type="InterPro" id="IPR002146">
    <property type="entry name" value="ATP_synth_b/b'su_bac/chlpt"/>
</dbReference>
<dbReference type="Proteomes" id="UP000005801">
    <property type="component" value="Unassembled WGS sequence"/>
</dbReference>
<dbReference type="AlphaFoldDB" id="A6G266"/>
<dbReference type="STRING" id="391625.PPSIR1_20449"/>
<evidence type="ECO:0000256" key="14">
    <source>
        <dbReference type="RuleBase" id="RU003848"/>
    </source>
</evidence>
<sequence>MNAMNRILIPLSAALVVWAAPLVALASPPHGEEAAHDAGHGAEHHVSEGIKWISNPIGGAEDGRTGFIIIIANFVGLFFILNAILFRGLRKMHKEKTDAIRTELNRATAARAEADALVKEYEAKLGSLETEVEDIRAAAKKTAAAEYDRILAEAKEQAEKIRDAGVRAAEREAARRRAELENAIVEQAVAKAEAAIRSSFGGADQRRLVDAWVAEVTDTQLGAN</sequence>
<dbReference type="HAMAP" id="MF_01398">
    <property type="entry name" value="ATP_synth_b_bprime"/>
    <property type="match status" value="1"/>
</dbReference>
<dbReference type="GO" id="GO:0005886">
    <property type="term" value="C:plasma membrane"/>
    <property type="evidence" value="ECO:0007669"/>
    <property type="project" value="UniProtKB-SubCell"/>
</dbReference>
<evidence type="ECO:0000256" key="7">
    <source>
        <dbReference type="ARBA" id="ARBA00023065"/>
    </source>
</evidence>
<comment type="similarity">
    <text evidence="1 13 14">Belongs to the ATPase B chain family.</text>
</comment>
<evidence type="ECO:0000256" key="15">
    <source>
        <dbReference type="SAM" id="Coils"/>
    </source>
</evidence>
<keyword evidence="18" id="KW-1185">Reference proteome</keyword>
<feature type="transmembrane region" description="Helical" evidence="13">
    <location>
        <begin position="66"/>
        <end position="86"/>
    </location>
</feature>
<keyword evidence="15" id="KW-0175">Coiled coil</keyword>
<keyword evidence="7 13" id="KW-0406">Ion transport</keyword>
<evidence type="ECO:0000313" key="17">
    <source>
        <dbReference type="EMBL" id="EDM80035.1"/>
    </source>
</evidence>
<gene>
    <name evidence="13" type="primary">atpF</name>
    <name evidence="17" type="ORF">PPSIR1_20449</name>
</gene>
<dbReference type="PANTHER" id="PTHR33445">
    <property type="entry name" value="ATP SYNTHASE SUBUNIT B', CHLOROPLASTIC"/>
    <property type="match status" value="1"/>
</dbReference>
<keyword evidence="5 13" id="KW-0375">Hydrogen ion transport</keyword>
<dbReference type="eggNOG" id="COG0711">
    <property type="taxonomic scope" value="Bacteria"/>
</dbReference>
<keyword evidence="6 13" id="KW-1133">Transmembrane helix</keyword>
<dbReference type="GO" id="GO:0012505">
    <property type="term" value="C:endomembrane system"/>
    <property type="evidence" value="ECO:0007669"/>
    <property type="project" value="UniProtKB-SubCell"/>
</dbReference>
<organism evidence="17 18">
    <name type="scientific">Plesiocystis pacifica SIR-1</name>
    <dbReference type="NCBI Taxonomy" id="391625"/>
    <lineage>
        <taxon>Bacteria</taxon>
        <taxon>Pseudomonadati</taxon>
        <taxon>Myxococcota</taxon>
        <taxon>Polyangia</taxon>
        <taxon>Nannocystales</taxon>
        <taxon>Nannocystaceae</taxon>
        <taxon>Plesiocystis</taxon>
    </lineage>
</organism>
<keyword evidence="9 13" id="KW-0066">ATP synthesis</keyword>
<evidence type="ECO:0000256" key="9">
    <source>
        <dbReference type="ARBA" id="ARBA00023310"/>
    </source>
</evidence>
<dbReference type="Pfam" id="PF00430">
    <property type="entry name" value="ATP-synt_B"/>
    <property type="match status" value="1"/>
</dbReference>
<dbReference type="GO" id="GO:0045259">
    <property type="term" value="C:proton-transporting ATP synthase complex"/>
    <property type="evidence" value="ECO:0007669"/>
    <property type="project" value="UniProtKB-KW"/>
</dbReference>
<keyword evidence="8 13" id="KW-0472">Membrane</keyword>
<accession>A6G266</accession>
<proteinExistence type="inferred from homology"/>
<feature type="chain" id="PRO_5002695030" description="ATP synthase subunit b" evidence="16">
    <location>
        <begin position="27"/>
        <end position="224"/>
    </location>
</feature>
<keyword evidence="16" id="KW-0732">Signal</keyword>
<keyword evidence="2 13" id="KW-0813">Transport</keyword>
<dbReference type="EMBL" id="ABCS01000014">
    <property type="protein sequence ID" value="EDM80035.1"/>
    <property type="molecule type" value="Genomic_DNA"/>
</dbReference>
<evidence type="ECO:0000256" key="11">
    <source>
        <dbReference type="ARBA" id="ARBA00025614"/>
    </source>
</evidence>
<comment type="function">
    <text evidence="11">Component of the F(0) channel, it forms part of the peripheral stalk, linking F(1) to F(0). The b'-subunit is a diverged and duplicated form of b found in plants and photosynthetic bacteria.</text>
</comment>
<reference evidence="17 18" key="1">
    <citation type="submission" date="2007-06" db="EMBL/GenBank/DDBJ databases">
        <authorList>
            <person name="Shimkets L."/>
            <person name="Ferriera S."/>
            <person name="Johnson J."/>
            <person name="Kravitz S."/>
            <person name="Beeson K."/>
            <person name="Sutton G."/>
            <person name="Rogers Y.-H."/>
            <person name="Friedman R."/>
            <person name="Frazier M."/>
            <person name="Venter J.C."/>
        </authorList>
    </citation>
    <scope>NUCLEOTIDE SEQUENCE [LARGE SCALE GENOMIC DNA]</scope>
    <source>
        <strain evidence="17 18">SIR-1</strain>
    </source>
</reference>
<comment type="subunit">
    <text evidence="13">F-type ATPases have 2 components, F(1) - the catalytic core - and F(0) - the membrane proton channel. F(1) has five subunits: alpha(3), beta(3), gamma(1), delta(1), epsilon(1). F(0) has three main subunits: a(1), b(2) and c(10-14). The alpha and beta chains form an alternating ring which encloses part of the gamma chain. F(1) is attached to F(0) by a central stalk formed by the gamma and epsilon chains, while a peripheral stalk is formed by the delta and b chains.</text>
</comment>
<evidence type="ECO:0000256" key="5">
    <source>
        <dbReference type="ARBA" id="ARBA00022781"/>
    </source>
</evidence>
<protein>
    <recommendedName>
        <fullName evidence="13">ATP synthase subunit b</fullName>
    </recommendedName>
    <alternativeName>
        <fullName evidence="13">ATP synthase F(0) sector subunit b</fullName>
    </alternativeName>
    <alternativeName>
        <fullName evidence="13">ATPase subunit I</fullName>
    </alternativeName>
    <alternativeName>
        <fullName evidence="13">F-type ATPase subunit b</fullName>
        <shortName evidence="13">F-ATPase subunit b</shortName>
    </alternativeName>
</protein>